<comment type="caution">
    <text evidence="1">The sequence shown here is derived from an EMBL/GenBank/DDBJ whole genome shotgun (WGS) entry which is preliminary data.</text>
</comment>
<name>A0A8X6XJH5_9ARAC</name>
<gene>
    <name evidence="1" type="primary">X975_18538</name>
    <name evidence="1" type="ORF">TNIN_339291</name>
</gene>
<organism evidence="1 2">
    <name type="scientific">Trichonephila inaurata madagascariensis</name>
    <dbReference type="NCBI Taxonomy" id="2747483"/>
    <lineage>
        <taxon>Eukaryota</taxon>
        <taxon>Metazoa</taxon>
        <taxon>Ecdysozoa</taxon>
        <taxon>Arthropoda</taxon>
        <taxon>Chelicerata</taxon>
        <taxon>Arachnida</taxon>
        <taxon>Araneae</taxon>
        <taxon>Araneomorphae</taxon>
        <taxon>Entelegynae</taxon>
        <taxon>Araneoidea</taxon>
        <taxon>Nephilidae</taxon>
        <taxon>Trichonephila</taxon>
        <taxon>Trichonephila inaurata</taxon>
    </lineage>
</organism>
<dbReference type="Proteomes" id="UP000886998">
    <property type="component" value="Unassembled WGS sequence"/>
</dbReference>
<evidence type="ECO:0000313" key="1">
    <source>
        <dbReference type="EMBL" id="GFY54373.1"/>
    </source>
</evidence>
<protein>
    <submittedName>
        <fullName evidence="1">Integrase catalytic domain-containing protein</fullName>
    </submittedName>
</protein>
<sequence length="173" mass="19647">MDGGSQTSFVDASIDKLKLSDVSSEKINIHTFESSTLSQAMRRTNQLQRDGSFAELLAFTTLWDHLQSLKKLFQDAWVLDITWDELLPSNLATLEYTAVKELDNIYSIQIPRFIGISSHIPFAVHVFCDVSERTYGSVLYIVTVKGDQSNVHLVYSRNRLAPIRKVTLPRLEL</sequence>
<reference evidence="1" key="1">
    <citation type="submission" date="2020-08" db="EMBL/GenBank/DDBJ databases">
        <title>Multicomponent nature underlies the extraordinary mechanical properties of spider dragline silk.</title>
        <authorList>
            <person name="Kono N."/>
            <person name="Nakamura H."/>
            <person name="Mori M."/>
            <person name="Yoshida Y."/>
            <person name="Ohtoshi R."/>
            <person name="Malay A.D."/>
            <person name="Moran D.A.P."/>
            <person name="Tomita M."/>
            <person name="Numata K."/>
            <person name="Arakawa K."/>
        </authorList>
    </citation>
    <scope>NUCLEOTIDE SEQUENCE</scope>
</reference>
<dbReference type="OrthoDB" id="6436462at2759"/>
<dbReference type="Pfam" id="PF05380">
    <property type="entry name" value="Peptidase_A17"/>
    <property type="match status" value="1"/>
</dbReference>
<evidence type="ECO:0000313" key="2">
    <source>
        <dbReference type="Proteomes" id="UP000886998"/>
    </source>
</evidence>
<keyword evidence="2" id="KW-1185">Reference proteome</keyword>
<dbReference type="InterPro" id="IPR008042">
    <property type="entry name" value="Retrotrans_Pao"/>
</dbReference>
<dbReference type="EMBL" id="BMAV01009841">
    <property type="protein sequence ID" value="GFY54373.1"/>
    <property type="molecule type" value="Genomic_DNA"/>
</dbReference>
<accession>A0A8X6XJH5</accession>
<proteinExistence type="predicted"/>
<dbReference type="AlphaFoldDB" id="A0A8X6XJH5"/>